<keyword evidence="1" id="KW-0472">Membrane</keyword>
<keyword evidence="3" id="KW-1185">Reference proteome</keyword>
<name>A0AAF0ZPK1_SOLVR</name>
<reference evidence="2" key="1">
    <citation type="submission" date="2023-08" db="EMBL/GenBank/DDBJ databases">
        <title>A de novo genome assembly of Solanum verrucosum Schlechtendal, a Mexican diploid species geographically isolated from the other diploid A-genome species in potato relatives.</title>
        <authorList>
            <person name="Hosaka K."/>
        </authorList>
    </citation>
    <scope>NUCLEOTIDE SEQUENCE</scope>
    <source>
        <tissue evidence="2">Young leaves</tissue>
    </source>
</reference>
<evidence type="ECO:0000313" key="2">
    <source>
        <dbReference type="EMBL" id="WMV46816.1"/>
    </source>
</evidence>
<feature type="transmembrane region" description="Helical" evidence="1">
    <location>
        <begin position="197"/>
        <end position="223"/>
    </location>
</feature>
<dbReference type="EMBL" id="CP133620">
    <property type="protein sequence ID" value="WMV46816.1"/>
    <property type="molecule type" value="Genomic_DNA"/>
</dbReference>
<organism evidence="2 3">
    <name type="scientific">Solanum verrucosum</name>
    <dbReference type="NCBI Taxonomy" id="315347"/>
    <lineage>
        <taxon>Eukaryota</taxon>
        <taxon>Viridiplantae</taxon>
        <taxon>Streptophyta</taxon>
        <taxon>Embryophyta</taxon>
        <taxon>Tracheophyta</taxon>
        <taxon>Spermatophyta</taxon>
        <taxon>Magnoliopsida</taxon>
        <taxon>eudicotyledons</taxon>
        <taxon>Gunneridae</taxon>
        <taxon>Pentapetalae</taxon>
        <taxon>asterids</taxon>
        <taxon>lamiids</taxon>
        <taxon>Solanales</taxon>
        <taxon>Solanaceae</taxon>
        <taxon>Solanoideae</taxon>
        <taxon>Solaneae</taxon>
        <taxon>Solanum</taxon>
    </lineage>
</organism>
<evidence type="ECO:0008006" key="4">
    <source>
        <dbReference type="Google" id="ProtNLM"/>
    </source>
</evidence>
<dbReference type="AlphaFoldDB" id="A0AAF0ZPK1"/>
<proteinExistence type="predicted"/>
<evidence type="ECO:0000313" key="3">
    <source>
        <dbReference type="Proteomes" id="UP001234989"/>
    </source>
</evidence>
<gene>
    <name evidence="2" type="ORF">MTR67_040201</name>
</gene>
<dbReference type="Proteomes" id="UP001234989">
    <property type="component" value="Chromosome 9"/>
</dbReference>
<accession>A0AAF0ZPK1</accession>
<dbReference type="PANTHER" id="PTHR46148">
    <property type="entry name" value="CHROMO DOMAIN-CONTAINING PROTEIN"/>
    <property type="match status" value="1"/>
</dbReference>
<keyword evidence="1" id="KW-1133">Transmembrane helix</keyword>
<dbReference type="PANTHER" id="PTHR46148:SF60">
    <property type="entry name" value="CHROMO DOMAIN-CONTAINING PROTEIN"/>
    <property type="match status" value="1"/>
</dbReference>
<sequence length="227" mass="26195">MAPFEALYGRGCRSLIVWFEASDVKPLGVDLVKDAQDKVKSIQAKLLAAQSKQKKYVDHKVRDMTFQIGETVVLKVSPMKRVMRFGKKDKDLKYKEEPIAILDRDVRKLRTKEIKSVKVQWKHRPVEEATWEIERDMRDNILKVYNFGRSILASRNHSAIRRLLLFVADLVLSFRAWHTGTLGGQMSHSATHRVLLAILRLALLHFFSLFCSFLPVSVLALFLNPYT</sequence>
<protein>
    <recommendedName>
        <fullName evidence="4">Chromo domain-containing protein</fullName>
    </recommendedName>
</protein>
<evidence type="ECO:0000256" key="1">
    <source>
        <dbReference type="SAM" id="Phobius"/>
    </source>
</evidence>
<keyword evidence="1" id="KW-0812">Transmembrane</keyword>